<dbReference type="PROSITE" id="PS50112">
    <property type="entry name" value="PAS"/>
    <property type="match status" value="1"/>
</dbReference>
<dbReference type="SMART" id="SM00387">
    <property type="entry name" value="HATPase_c"/>
    <property type="match status" value="1"/>
</dbReference>
<dbReference type="NCBIfam" id="TIGR00229">
    <property type="entry name" value="sensory_box"/>
    <property type="match status" value="2"/>
</dbReference>
<dbReference type="InterPro" id="IPR000014">
    <property type="entry name" value="PAS"/>
</dbReference>
<dbReference type="InterPro" id="IPR000700">
    <property type="entry name" value="PAS-assoc_C"/>
</dbReference>
<dbReference type="InterPro" id="IPR011006">
    <property type="entry name" value="CheY-like_superfamily"/>
</dbReference>
<evidence type="ECO:0000256" key="8">
    <source>
        <dbReference type="ARBA" id="ARBA00024867"/>
    </source>
</evidence>
<feature type="modified residue" description="4-aspartylphosphate" evidence="9">
    <location>
        <position position="1241"/>
    </location>
</feature>
<evidence type="ECO:0000256" key="5">
    <source>
        <dbReference type="ARBA" id="ARBA00022679"/>
    </source>
</evidence>
<dbReference type="SMART" id="SM00388">
    <property type="entry name" value="HisKA"/>
    <property type="match status" value="1"/>
</dbReference>
<comment type="function">
    <text evidence="8">May play the central regulatory role in sporulation. It may be an element of the effector pathway responsible for the activation of sporulation genes in response to nutritional stress. Spo0A may act in concert with spo0H (a sigma factor) to control the expression of some genes that are critical to the sporulation process.</text>
</comment>
<dbReference type="SUPFAM" id="SSF55874">
    <property type="entry name" value="ATPase domain of HSP90 chaperone/DNA topoisomerase II/histidine kinase"/>
    <property type="match status" value="1"/>
</dbReference>
<dbReference type="Gene3D" id="3.10.450.50">
    <property type="match status" value="1"/>
</dbReference>
<keyword evidence="7" id="KW-0902">Two-component regulatory system</keyword>
<dbReference type="InterPro" id="IPR036890">
    <property type="entry name" value="HATPase_C_sf"/>
</dbReference>
<evidence type="ECO:0000256" key="9">
    <source>
        <dbReference type="PROSITE-ProRule" id="PRU00169"/>
    </source>
</evidence>
<dbReference type="InterPro" id="IPR036097">
    <property type="entry name" value="HisK_dim/P_sf"/>
</dbReference>
<evidence type="ECO:0000256" key="7">
    <source>
        <dbReference type="ARBA" id="ARBA00023012"/>
    </source>
</evidence>
<keyword evidence="5 14" id="KW-0808">Transferase</keyword>
<dbReference type="InterPro" id="IPR003594">
    <property type="entry name" value="HATPase_dom"/>
</dbReference>
<evidence type="ECO:0000256" key="2">
    <source>
        <dbReference type="ARBA" id="ARBA00012438"/>
    </source>
</evidence>
<dbReference type="InterPro" id="IPR004358">
    <property type="entry name" value="Sig_transdc_His_kin-like_C"/>
</dbReference>
<dbReference type="CDD" id="cd00082">
    <property type="entry name" value="HisKA"/>
    <property type="match status" value="1"/>
</dbReference>
<evidence type="ECO:0000259" key="12">
    <source>
        <dbReference type="PROSITE" id="PS50112"/>
    </source>
</evidence>
<evidence type="ECO:0000256" key="3">
    <source>
        <dbReference type="ARBA" id="ARBA00018672"/>
    </source>
</evidence>
<protein>
    <recommendedName>
        <fullName evidence="3">Stage 0 sporulation protein A homolog</fullName>
        <ecNumber evidence="2">2.7.13.3</ecNumber>
    </recommendedName>
</protein>
<dbReference type="GO" id="GO:0000155">
    <property type="term" value="F:phosphorelay sensor kinase activity"/>
    <property type="evidence" value="ECO:0007669"/>
    <property type="project" value="InterPro"/>
</dbReference>
<feature type="domain" description="Response regulatory" evidence="11">
    <location>
        <begin position="1189"/>
        <end position="1310"/>
    </location>
</feature>
<sequence>MTGNLNAALVLVNKLNEAYFLHRNLEIILSCFSADAHVVGVSTGEVSNGLEQIRTAVSKGLATVPFVSGRETEVLMLRERRKDLVEVSVKYTLLSQQGEPVLAPFIVTANCEEESHGWKITLIHSSMPGDYVEAFFLETKLQNVIDAIPGGVAVYRVSDVFDMQYFSKGVPELTGYTPEEYRRVIKDEPSAMPSSEDTQTAMRKLRYAAEHNASADFEFRMYHRNGDTVWVRIQAKVIGYEDGYPLLHCVYHNITARKKAELELLKARQENDRLLAEYSDSVNNSPGGLVTIEITGAGMPYPIFVSQGFLNITRMTREQFYQVYVDSAFDGLHPDDIQRVIAAYRKLQKPGDQVDDTFRLVCGDGTYVWVQARATLTEREGRRIIYIGYLDATDRIEAQKKQYLQQQALEQAIDHSNLMFWEYDCGSHTAYSGQKVQSLFGLGKIVDNFPETWLRMGYIHEEDQKTYRKAFADIDNGSLQEEFSARAKIPGSDRWIWMNFRCNVICDDTGRAIRTICTAENIDRYKELEQTFFEVMRQNGVTSWKYDMERQAVLEGNKVVSAYGLHAHQIQEGLIEGKLFHPEDAPKARLLLQHIREGEREVSGIFRVFDKKAGEYSWIRLSYTVLVDADGIRRTALGSAMDISREIQHRQKFEEMLLLHKNKKNLDTLLTGYCSLKENIIKGLNDFSGQDFGQRYGSVRDEFFTRFADAIVDEKERSQFLDTYLAKPLLADFAKGISNHNNIYYCKFRDEDEGLYVQVNVDTMLAPDKNDVIGFLTVSDMSQQVIAEKIINRVVEQEFDFIALIDIASGNIDRIIDRMGEYDHPARGENYDMRVGNGLLTYVVEEEREACSNTNTIQGILKGLGEAGNDYQTAYSIVNPKTGKRERKLWTFSYFDDTKKKVILTRTDMTATYLKEQVQQRNLSEALEFAKAANKAKSDFLAAMSHDIRTPMNAIIGMTELALSDLSDREQIHESFTTIKSSSAHLISIINDILDISRIESGKAEMLQEQFSSREEHQKIIKRIAPLAEAKGLVFTHSLDIRHDCCIGDVARLNRVVDNLLSNAIKFTPEGGRVDYSFAELPCCRPDHILCRITVTDTGIGMDEHTRACLFEPFFRHLDSAAGNVEGTGLGMSIVKSTVELSGGSIEVESEPGRGSKFIVKIPIRLAGEQEVPKKEPPKPEIQNLSGITILLVEDHPINQKVAKKMLEKAGARVVVAENGKIGWEVFAESSENEYDVILMDIQMPVMDGYEAAKAIRESRHPQAKTIPIIAMTANAFVQDVKKSLDISMDAHLSKPIEPQKLFETLFRYVSK</sequence>
<dbReference type="GO" id="GO:0009927">
    <property type="term" value="F:histidine phosphotransfer kinase activity"/>
    <property type="evidence" value="ECO:0007669"/>
    <property type="project" value="TreeGrafter"/>
</dbReference>
<feature type="domain" description="Histidine kinase" evidence="10">
    <location>
        <begin position="943"/>
        <end position="1166"/>
    </location>
</feature>
<proteinExistence type="predicted"/>
<organism evidence="14">
    <name type="scientific">Clostridium symbiosum</name>
    <name type="common">Bacteroides symbiosus</name>
    <dbReference type="NCBI Taxonomy" id="1512"/>
    <lineage>
        <taxon>Bacteria</taxon>
        <taxon>Bacillati</taxon>
        <taxon>Bacillota</taxon>
        <taxon>Clostridia</taxon>
        <taxon>Lachnospirales</taxon>
        <taxon>Lachnospiraceae</taxon>
        <taxon>Otoolea</taxon>
    </lineage>
</organism>
<dbReference type="Pfam" id="PF02518">
    <property type="entry name" value="HATPase_c"/>
    <property type="match status" value="1"/>
</dbReference>
<evidence type="ECO:0000256" key="6">
    <source>
        <dbReference type="ARBA" id="ARBA00022777"/>
    </source>
</evidence>
<dbReference type="InterPro" id="IPR001610">
    <property type="entry name" value="PAC"/>
</dbReference>
<dbReference type="SUPFAM" id="SSF55785">
    <property type="entry name" value="PYP-like sensor domain (PAS domain)"/>
    <property type="match status" value="4"/>
</dbReference>
<keyword evidence="6 14" id="KW-0418">Kinase</keyword>
<dbReference type="PROSITE" id="PS50113">
    <property type="entry name" value="PAC"/>
    <property type="match status" value="2"/>
</dbReference>
<gene>
    <name evidence="14" type="primary">luxQ_3</name>
    <name evidence="14" type="ORF">CSLFYP84_01603</name>
</gene>
<dbReference type="PROSITE" id="PS50110">
    <property type="entry name" value="RESPONSE_REGULATORY"/>
    <property type="match status" value="1"/>
</dbReference>
<evidence type="ECO:0000256" key="1">
    <source>
        <dbReference type="ARBA" id="ARBA00000085"/>
    </source>
</evidence>
<dbReference type="CDD" id="cd00130">
    <property type="entry name" value="PAS"/>
    <property type="match status" value="3"/>
</dbReference>
<dbReference type="SUPFAM" id="SSF47384">
    <property type="entry name" value="Homodimeric domain of signal transducing histidine kinase"/>
    <property type="match status" value="1"/>
</dbReference>
<dbReference type="InterPro" id="IPR001789">
    <property type="entry name" value="Sig_transdc_resp-reg_receiver"/>
</dbReference>
<evidence type="ECO:0000259" key="13">
    <source>
        <dbReference type="PROSITE" id="PS50113"/>
    </source>
</evidence>
<name>A0A6N3D6Z0_CLOSY</name>
<evidence type="ECO:0000259" key="11">
    <source>
        <dbReference type="PROSITE" id="PS50110"/>
    </source>
</evidence>
<dbReference type="CDD" id="cd17546">
    <property type="entry name" value="REC_hyHK_CKI1_RcsC-like"/>
    <property type="match status" value="1"/>
</dbReference>
<keyword evidence="4 9" id="KW-0597">Phosphoprotein</keyword>
<dbReference type="SMART" id="SM00086">
    <property type="entry name" value="PAC"/>
    <property type="match status" value="5"/>
</dbReference>
<dbReference type="EC" id="2.7.13.3" evidence="2"/>
<dbReference type="InterPro" id="IPR005467">
    <property type="entry name" value="His_kinase_dom"/>
</dbReference>
<dbReference type="InterPro" id="IPR003661">
    <property type="entry name" value="HisK_dim/P_dom"/>
</dbReference>
<dbReference type="Gene3D" id="3.30.565.10">
    <property type="entry name" value="Histidine kinase-like ATPase, C-terminal domain"/>
    <property type="match status" value="1"/>
</dbReference>
<dbReference type="PRINTS" id="PR00344">
    <property type="entry name" value="BCTRLSENSOR"/>
</dbReference>
<dbReference type="Gene3D" id="3.30.450.20">
    <property type="entry name" value="PAS domain"/>
    <property type="match status" value="4"/>
</dbReference>
<dbReference type="InterPro" id="IPR032710">
    <property type="entry name" value="NTF2-like_dom_sf"/>
</dbReference>
<dbReference type="InterPro" id="IPR013655">
    <property type="entry name" value="PAS_fold_3"/>
</dbReference>
<dbReference type="PROSITE" id="PS50109">
    <property type="entry name" value="HIS_KIN"/>
    <property type="match status" value="1"/>
</dbReference>
<dbReference type="SMART" id="SM00448">
    <property type="entry name" value="REC"/>
    <property type="match status" value="1"/>
</dbReference>
<dbReference type="PANTHER" id="PTHR43047:SF72">
    <property type="entry name" value="OSMOSENSING HISTIDINE PROTEIN KINASE SLN1"/>
    <property type="match status" value="1"/>
</dbReference>
<dbReference type="Gene3D" id="1.10.287.130">
    <property type="match status" value="1"/>
</dbReference>
<evidence type="ECO:0000256" key="4">
    <source>
        <dbReference type="ARBA" id="ARBA00022553"/>
    </source>
</evidence>
<evidence type="ECO:0000259" key="10">
    <source>
        <dbReference type="PROSITE" id="PS50109"/>
    </source>
</evidence>
<dbReference type="Pfam" id="PF00512">
    <property type="entry name" value="HisKA"/>
    <property type="match status" value="1"/>
</dbReference>
<dbReference type="PANTHER" id="PTHR43047">
    <property type="entry name" value="TWO-COMPONENT HISTIDINE PROTEIN KINASE"/>
    <property type="match status" value="1"/>
</dbReference>
<dbReference type="Pfam" id="PF08447">
    <property type="entry name" value="PAS_3"/>
    <property type="match status" value="2"/>
</dbReference>
<evidence type="ECO:0000313" key="14">
    <source>
        <dbReference type="EMBL" id="VYU21447.1"/>
    </source>
</evidence>
<dbReference type="Gene3D" id="3.40.50.2300">
    <property type="match status" value="1"/>
</dbReference>
<dbReference type="SUPFAM" id="SSF54427">
    <property type="entry name" value="NTF2-like"/>
    <property type="match status" value="1"/>
</dbReference>
<feature type="domain" description="PAS" evidence="12">
    <location>
        <begin position="137"/>
        <end position="180"/>
    </location>
</feature>
<dbReference type="InterPro" id="IPR035965">
    <property type="entry name" value="PAS-like_dom_sf"/>
</dbReference>
<comment type="catalytic activity">
    <reaction evidence="1">
        <text>ATP + protein L-histidine = ADP + protein N-phospho-L-histidine.</text>
        <dbReference type="EC" id="2.7.13.3"/>
    </reaction>
</comment>
<feature type="domain" description="PAC" evidence="13">
    <location>
        <begin position="215"/>
        <end position="266"/>
    </location>
</feature>
<dbReference type="Pfam" id="PF00072">
    <property type="entry name" value="Response_reg"/>
    <property type="match status" value="1"/>
</dbReference>
<dbReference type="SUPFAM" id="SSF52172">
    <property type="entry name" value="CheY-like"/>
    <property type="match status" value="1"/>
</dbReference>
<feature type="domain" description="PAC" evidence="13">
    <location>
        <begin position="602"/>
        <end position="655"/>
    </location>
</feature>
<dbReference type="GO" id="GO:0005886">
    <property type="term" value="C:plasma membrane"/>
    <property type="evidence" value="ECO:0007669"/>
    <property type="project" value="TreeGrafter"/>
</dbReference>
<reference evidence="14" key="1">
    <citation type="submission" date="2019-11" db="EMBL/GenBank/DDBJ databases">
        <authorList>
            <person name="Feng L."/>
        </authorList>
    </citation>
    <scope>NUCLEOTIDE SEQUENCE</scope>
    <source>
        <strain evidence="14">CsymbiosumLFYP84</strain>
    </source>
</reference>
<dbReference type="EMBL" id="CACRUA010000020">
    <property type="protein sequence ID" value="VYU21447.1"/>
    <property type="molecule type" value="Genomic_DNA"/>
</dbReference>
<dbReference type="RefSeq" id="WP_156684489.1">
    <property type="nucleotide sequence ID" value="NZ_CACRUA010000020.1"/>
</dbReference>
<accession>A0A6N3D6Z0</accession>